<dbReference type="EMBL" id="RBWX01000008">
    <property type="protein sequence ID" value="RKS88691.1"/>
    <property type="molecule type" value="Genomic_DNA"/>
</dbReference>
<evidence type="ECO:0000259" key="1">
    <source>
        <dbReference type="Pfam" id="PF01208"/>
    </source>
</evidence>
<evidence type="ECO:0000313" key="3">
    <source>
        <dbReference type="Proteomes" id="UP000276029"/>
    </source>
</evidence>
<dbReference type="InterPro" id="IPR038071">
    <property type="entry name" value="UROD/MetE-like_sf"/>
</dbReference>
<keyword evidence="3" id="KW-1185">Reference proteome</keyword>
<comment type="caution">
    <text evidence="2">The sequence shown here is derived from an EMBL/GenBank/DDBJ whole genome shotgun (WGS) entry which is preliminary data.</text>
</comment>
<feature type="domain" description="Uroporphyrinogen decarboxylase (URO-D)" evidence="1">
    <location>
        <begin position="69"/>
        <end position="309"/>
    </location>
</feature>
<protein>
    <submittedName>
        <fullName evidence="2">Uroporphyrinogen decarboxylase</fullName>
    </submittedName>
</protein>
<dbReference type="PANTHER" id="PTHR47099">
    <property type="entry name" value="METHYLCOBAMIDE:COM METHYLTRANSFERASE MTBA"/>
    <property type="match status" value="1"/>
</dbReference>
<proteinExistence type="predicted"/>
<evidence type="ECO:0000313" key="2">
    <source>
        <dbReference type="EMBL" id="RKS88691.1"/>
    </source>
</evidence>
<gene>
    <name evidence="2" type="ORF">DFR51_1893</name>
</gene>
<dbReference type="RefSeq" id="WP_126494441.1">
    <property type="nucleotide sequence ID" value="NZ_AP018711.1"/>
</dbReference>
<reference evidence="2 3" key="1">
    <citation type="submission" date="2018-10" db="EMBL/GenBank/DDBJ databases">
        <title>Genomic Encyclopedia of Type Strains, Phase IV (KMG-IV): sequencing the most valuable type-strain genomes for metagenomic binning, comparative biology and taxonomic classification.</title>
        <authorList>
            <person name="Goeker M."/>
        </authorList>
    </citation>
    <scope>NUCLEOTIDE SEQUENCE [LARGE SCALE GENOMIC DNA]</scope>
    <source>
        <strain evidence="2 3">DSM 19791</strain>
    </source>
</reference>
<name>A0ABX9SXY3_SPHMI</name>
<dbReference type="SUPFAM" id="SSF51726">
    <property type="entry name" value="UROD/MetE-like"/>
    <property type="match status" value="1"/>
</dbReference>
<sequence>MNKVERVRAALAGQQVDRVPASFWRHFGQDQANGRGMAEAHIAFYQATDPDYLKVMNDDPFVFSGVERISSPSDWRRLKPTSRHDAVRVEYLDGRRRILDAIGDECMIIVTMFNPFATANDNMLGQLDFSDVGFDRITAHLREDPQSTLAGLGVITESLCEFTQDCLELGVSGLFLSANGGERGRFTAEQFSEYVSVHDRMILQAALDSGSEFNLLHMCGGDLRMEAYRDYPAHAVNWAPQANNPSLADGRRLFSQTLVGGMDQAGTLVSGTPEAIEAEVRAIIEEVGPRNFMLGAGCALEGEAPSGNLLLARKVLQISN</sequence>
<organism evidence="2 3">
    <name type="scientific">Sphingosinicella microcystinivorans</name>
    <dbReference type="NCBI Taxonomy" id="335406"/>
    <lineage>
        <taxon>Bacteria</taxon>
        <taxon>Pseudomonadati</taxon>
        <taxon>Pseudomonadota</taxon>
        <taxon>Alphaproteobacteria</taxon>
        <taxon>Sphingomonadales</taxon>
        <taxon>Sphingosinicellaceae</taxon>
        <taxon>Sphingosinicella</taxon>
    </lineage>
</organism>
<dbReference type="InterPro" id="IPR052024">
    <property type="entry name" value="Methanogen_methyltrans"/>
</dbReference>
<accession>A0ABX9SXY3</accession>
<dbReference type="Gene3D" id="3.20.20.210">
    <property type="match status" value="1"/>
</dbReference>
<dbReference type="Pfam" id="PF01208">
    <property type="entry name" value="URO-D"/>
    <property type="match status" value="1"/>
</dbReference>
<dbReference type="InterPro" id="IPR000257">
    <property type="entry name" value="Uroporphyrinogen_deCOase"/>
</dbReference>
<dbReference type="Proteomes" id="UP000276029">
    <property type="component" value="Unassembled WGS sequence"/>
</dbReference>
<dbReference type="PANTHER" id="PTHR47099:SF1">
    <property type="entry name" value="METHYLCOBAMIDE:COM METHYLTRANSFERASE MTBA"/>
    <property type="match status" value="1"/>
</dbReference>